<dbReference type="AlphaFoldDB" id="A0A6C0KYY9"/>
<dbReference type="EMBL" id="MN741018">
    <property type="protein sequence ID" value="QHU22819.1"/>
    <property type="molecule type" value="Genomic_DNA"/>
</dbReference>
<evidence type="ECO:0000313" key="1">
    <source>
        <dbReference type="EMBL" id="QHU22819.1"/>
    </source>
</evidence>
<proteinExistence type="predicted"/>
<sequence length="53" mass="6473">MEKTKSQQIKNEEKKDPFEFVKYIFFNKESWGPFSYDTYSKRININDIVGIYK</sequence>
<accession>A0A6C0KYY9</accession>
<organism evidence="1">
    <name type="scientific">viral metagenome</name>
    <dbReference type="NCBI Taxonomy" id="1070528"/>
    <lineage>
        <taxon>unclassified sequences</taxon>
        <taxon>metagenomes</taxon>
        <taxon>organismal metagenomes</taxon>
    </lineage>
</organism>
<protein>
    <submittedName>
        <fullName evidence="1">Uncharacterized protein</fullName>
    </submittedName>
</protein>
<reference evidence="1" key="1">
    <citation type="journal article" date="2020" name="Nature">
        <title>Giant virus diversity and host interactions through global metagenomics.</title>
        <authorList>
            <person name="Schulz F."/>
            <person name="Roux S."/>
            <person name="Paez-Espino D."/>
            <person name="Jungbluth S."/>
            <person name="Walsh D.A."/>
            <person name="Denef V.J."/>
            <person name="McMahon K.D."/>
            <person name="Konstantinidis K.T."/>
            <person name="Eloe-Fadrosh E.A."/>
            <person name="Kyrpides N.C."/>
            <person name="Woyke T."/>
        </authorList>
    </citation>
    <scope>NUCLEOTIDE SEQUENCE</scope>
    <source>
        <strain evidence="1">GVMAG-S-ERX555907-63</strain>
    </source>
</reference>
<name>A0A6C0KYY9_9ZZZZ</name>